<evidence type="ECO:0000313" key="2">
    <source>
        <dbReference type="EMBL" id="KAL2628518.1"/>
    </source>
</evidence>
<feature type="region of interest" description="Disordered" evidence="1">
    <location>
        <begin position="123"/>
        <end position="469"/>
    </location>
</feature>
<accession>A0ABD1YCM6</accession>
<reference evidence="2 3" key="1">
    <citation type="submission" date="2024-09" db="EMBL/GenBank/DDBJ databases">
        <title>Chromosome-scale assembly of Riccia fluitans.</title>
        <authorList>
            <person name="Paukszto L."/>
            <person name="Sawicki J."/>
            <person name="Karawczyk K."/>
            <person name="Piernik-Szablinska J."/>
            <person name="Szczecinska M."/>
            <person name="Mazdziarz M."/>
        </authorList>
    </citation>
    <scope>NUCLEOTIDE SEQUENCE [LARGE SCALE GENOMIC DNA]</scope>
    <source>
        <strain evidence="2">Rf_01</strain>
        <tissue evidence="2">Aerial parts of the thallus</tissue>
    </source>
</reference>
<protein>
    <submittedName>
        <fullName evidence="2">Uncharacterized protein</fullName>
    </submittedName>
</protein>
<feature type="compositionally biased region" description="Basic and acidic residues" evidence="1">
    <location>
        <begin position="436"/>
        <end position="447"/>
    </location>
</feature>
<feature type="compositionally biased region" description="Basic and acidic residues" evidence="1">
    <location>
        <begin position="382"/>
        <end position="402"/>
    </location>
</feature>
<keyword evidence="3" id="KW-1185">Reference proteome</keyword>
<evidence type="ECO:0000256" key="1">
    <source>
        <dbReference type="SAM" id="MobiDB-lite"/>
    </source>
</evidence>
<dbReference type="AlphaFoldDB" id="A0ABD1YCM6"/>
<feature type="compositionally biased region" description="Basic and acidic residues" evidence="1">
    <location>
        <begin position="229"/>
        <end position="241"/>
    </location>
</feature>
<feature type="compositionally biased region" description="Acidic residues" evidence="1">
    <location>
        <begin position="191"/>
        <end position="200"/>
    </location>
</feature>
<comment type="caution">
    <text evidence="2">The sequence shown here is derived from an EMBL/GenBank/DDBJ whole genome shotgun (WGS) entry which is preliminary data.</text>
</comment>
<feature type="compositionally biased region" description="Polar residues" evidence="1">
    <location>
        <begin position="353"/>
        <end position="366"/>
    </location>
</feature>
<dbReference type="EMBL" id="JBHFFA010000004">
    <property type="protein sequence ID" value="KAL2628518.1"/>
    <property type="molecule type" value="Genomic_DNA"/>
</dbReference>
<proteinExistence type="predicted"/>
<evidence type="ECO:0000313" key="3">
    <source>
        <dbReference type="Proteomes" id="UP001605036"/>
    </source>
</evidence>
<feature type="region of interest" description="Disordered" evidence="1">
    <location>
        <begin position="90"/>
        <end position="110"/>
    </location>
</feature>
<feature type="compositionally biased region" description="Basic and acidic residues" evidence="1">
    <location>
        <begin position="279"/>
        <end position="296"/>
    </location>
</feature>
<gene>
    <name evidence="2" type="ORF">R1flu_013204</name>
</gene>
<feature type="compositionally biased region" description="Polar residues" evidence="1">
    <location>
        <begin position="297"/>
        <end position="324"/>
    </location>
</feature>
<name>A0ABD1YCM6_9MARC</name>
<feature type="compositionally biased region" description="Basic and acidic residues" evidence="1">
    <location>
        <begin position="460"/>
        <end position="469"/>
    </location>
</feature>
<organism evidence="2 3">
    <name type="scientific">Riccia fluitans</name>
    <dbReference type="NCBI Taxonomy" id="41844"/>
    <lineage>
        <taxon>Eukaryota</taxon>
        <taxon>Viridiplantae</taxon>
        <taxon>Streptophyta</taxon>
        <taxon>Embryophyta</taxon>
        <taxon>Marchantiophyta</taxon>
        <taxon>Marchantiopsida</taxon>
        <taxon>Marchantiidae</taxon>
        <taxon>Marchantiales</taxon>
        <taxon>Ricciaceae</taxon>
        <taxon>Riccia</taxon>
    </lineage>
</organism>
<dbReference type="Proteomes" id="UP001605036">
    <property type="component" value="Unassembled WGS sequence"/>
</dbReference>
<sequence length="469" mass="53904">MVAPHAEDRFYEPDYYFGKQSTDITKRYGQVPSHAYDPKIKNSPAPYYVIPYHDMSDKFRNRVLRDRRIKTKVPENVYYGRQSTEITSPTKFAQEGNETPFLPWPESSTRIGDMSFSRQEYLHPLGKTRPGPMDDYEPILRDRRTGKVVNNPSPPPLRKESRRRILGLPPDGCHRPGSPCRSESDSPPDRGDDEEEEQVDNDLGHSRRRPKSRPHNDYNKEASSSDPVRNPKDECNEHDYRPYTAPAEVSPDRPRRRRSRLSSTFGNLSSAVQPVGGRSGRDHADEMEERAYRNDQPETQYVPQQQRQEFSRPTFTLGNMSQRAQPVGGRASIINMMDMEQSRDVNPPEYPEASTSYHPPSSSRNNRVYPPQHHSFSQEPSPKSRDDEAVSLHKFDQRDDRSTTSSQSSRRRSQPPTHDPNLPPEKLRGRPRKPPKHDPDLPPEKERGRSHRQSVDPSDDGDRGGHSGR</sequence>